<evidence type="ECO:0000256" key="3">
    <source>
        <dbReference type="ARBA" id="ARBA00022475"/>
    </source>
</evidence>
<dbReference type="GeneID" id="24564175"/>
<keyword evidence="4" id="KW-0732">Signal</keyword>
<evidence type="ECO:0000256" key="7">
    <source>
        <dbReference type="ARBA" id="ARBA00023180"/>
    </source>
</evidence>
<evidence type="ECO:0000256" key="4">
    <source>
        <dbReference type="ARBA" id="ARBA00022729"/>
    </source>
</evidence>
<dbReference type="GO" id="GO:0009986">
    <property type="term" value="C:cell surface"/>
    <property type="evidence" value="ECO:0007669"/>
    <property type="project" value="UniProtKB-SubCell"/>
</dbReference>
<dbReference type="AlphaFoldDB" id="A0A061D9N6"/>
<evidence type="ECO:0000256" key="6">
    <source>
        <dbReference type="ARBA" id="ARBA00023157"/>
    </source>
</evidence>
<name>A0A061D9N6_BABBI</name>
<dbReference type="VEuPathDB" id="PiroplasmaDB:BBBOND_0207880"/>
<sequence>MYALRCDFGVPADLLSNNALVRCHMNIDLIGSATIICPRRVQDTEYVWHPQPMSDGQSHINTYVYGNGKFRSVIFTDVVRSEYNTALIGFDSDASQTKLTVNFPIYDIYSITDHRLIFICGPKDLVLSDALQRRLHRLDGYGQMQSLPWGSSTLLNKEIREIGKGLGVFYINRGLLHLPLHGCGSSPSPLFNDSEVTVDPVTGIRSCVADPMSTFRIGFLCEGRIEPVDCMRRLLVNDDVVDAPLPYYYWNYDNYQPWVVARYFNDLVLPPFHGECRCKDPNTGKVTARMEIRPKTEYLCDITTNIFRDRVRPIRGAWCSVALHPGSTLTIKVPTQPVNPISMRDDHNIDIDEDVSSVPFSQLPFIYEYVTEFMPNDLTTLRQLKTLDDLDVYTETSYHRVLAGDALDLDVSQMNKGLVKLTYRSDKPLALIQGHNSFFYHWTLGSKNMYVLDRIFAIVNVSFAFTHIYKIIGCDRSTPGVFDQYASRNYCSTRRMRNGIGDTYECSLHIVRDDKQAGIYCGPDEELLPDNCDSVLYDLHYNKVMPYAASVRKAVSQSIRGFQVFEFAFINNAPLSYACICVDEHGYEKSRLVLESNRHDRHVYTVRREAPVHTLLPYILLPWRDAGFSTEWLTSPKSLILHNIHPKSVVVHAGTTLSMTCVFDPYVPNGANIGYITTTWLPMQPDVFYYTVNETTHGRQLIRKRYEDAVATTPGDLEVKFQEIDRRPWYHILMMISNKRGIIVSKDPKNTKYIPMAFVCGKAPEPFDLSISTGDVSPSDLSRQEFYRTTVSFARYTWHVVEVAVKTTDPYMQGCGVTSSSDELFKPETPQIYDADAQSQFGCKIDLQTAGEAAFYCPVPYVLDPPNCFEQVSVDGEVKNLSDISRSLVASHSNHFVTLRFDRELVGAGDMLRQTPPLECRCVTIKGIVLSTIQIENYYAK</sequence>
<accession>A0A061D9N6</accession>
<dbReference type="RefSeq" id="XP_012767820.1">
    <property type="nucleotide sequence ID" value="XM_012912366.1"/>
</dbReference>
<gene>
    <name evidence="9" type="ORF">BBBOND_0207880</name>
</gene>
<dbReference type="KEGG" id="bbig:BBBOND_0207880"/>
<evidence type="ECO:0000256" key="1">
    <source>
        <dbReference type="ARBA" id="ARBA00004236"/>
    </source>
</evidence>
<keyword evidence="6" id="KW-1015">Disulfide bond</keyword>
<evidence type="ECO:0000313" key="10">
    <source>
        <dbReference type="Proteomes" id="UP000033188"/>
    </source>
</evidence>
<dbReference type="InterPro" id="IPR010884">
    <property type="entry name" value="6_CYS_dom"/>
</dbReference>
<keyword evidence="5" id="KW-0472">Membrane</keyword>
<reference evidence="10" key="1">
    <citation type="submission" date="2014-06" db="EMBL/GenBank/DDBJ databases">
        <authorList>
            <person name="Aslett M."/>
            <person name="De Silva N."/>
        </authorList>
    </citation>
    <scope>NUCLEOTIDE SEQUENCE [LARGE SCALE GENOMIC DNA]</scope>
    <source>
        <strain evidence="10">Bond</strain>
    </source>
</reference>
<feature type="domain" description="6-Cys" evidence="8">
    <location>
        <begin position="811"/>
        <end position="941"/>
    </location>
</feature>
<evidence type="ECO:0000256" key="5">
    <source>
        <dbReference type="ARBA" id="ARBA00023136"/>
    </source>
</evidence>
<organism evidence="9 10">
    <name type="scientific">Babesia bigemina</name>
    <dbReference type="NCBI Taxonomy" id="5866"/>
    <lineage>
        <taxon>Eukaryota</taxon>
        <taxon>Sar</taxon>
        <taxon>Alveolata</taxon>
        <taxon>Apicomplexa</taxon>
        <taxon>Aconoidasida</taxon>
        <taxon>Piroplasmida</taxon>
        <taxon>Babesiidae</taxon>
        <taxon>Babesia</taxon>
    </lineage>
</organism>
<protein>
    <recommendedName>
        <fullName evidence="8">6-Cys domain-containing protein</fullName>
    </recommendedName>
</protein>
<keyword evidence="3" id="KW-1003">Cell membrane</keyword>
<dbReference type="InterPro" id="IPR038160">
    <property type="entry name" value="6_CYS_dom_sf"/>
</dbReference>
<dbReference type="Gene3D" id="2.60.40.2860">
    <property type="match status" value="1"/>
</dbReference>
<evidence type="ECO:0000256" key="2">
    <source>
        <dbReference type="ARBA" id="ARBA00004241"/>
    </source>
</evidence>
<dbReference type="EMBL" id="LK391708">
    <property type="protein sequence ID" value="CDR95634.1"/>
    <property type="molecule type" value="Genomic_DNA"/>
</dbReference>
<dbReference type="GO" id="GO:0005886">
    <property type="term" value="C:plasma membrane"/>
    <property type="evidence" value="ECO:0007669"/>
    <property type="project" value="UniProtKB-SubCell"/>
</dbReference>
<comment type="subcellular location">
    <subcellularLocation>
        <location evidence="1">Cell membrane</location>
    </subcellularLocation>
    <subcellularLocation>
        <location evidence="2">Cell surface</location>
    </subcellularLocation>
</comment>
<keyword evidence="7" id="KW-0325">Glycoprotein</keyword>
<evidence type="ECO:0000313" key="9">
    <source>
        <dbReference type="EMBL" id="CDR95634.1"/>
    </source>
</evidence>
<dbReference type="Pfam" id="PF07422">
    <property type="entry name" value="s48_45"/>
    <property type="match status" value="1"/>
</dbReference>
<evidence type="ECO:0000259" key="8">
    <source>
        <dbReference type="PROSITE" id="PS51701"/>
    </source>
</evidence>
<proteinExistence type="predicted"/>
<dbReference type="Proteomes" id="UP000033188">
    <property type="component" value="Chromosome 2"/>
</dbReference>
<dbReference type="OrthoDB" id="365660at2759"/>
<dbReference type="PROSITE" id="PS51701">
    <property type="entry name" value="6_CYS"/>
    <property type="match status" value="1"/>
</dbReference>
<keyword evidence="10" id="KW-1185">Reference proteome</keyword>